<feature type="domain" description="NADH:quinone oxidoreductase/Mrp antiporter transmembrane" evidence="18">
    <location>
        <begin position="23"/>
        <end position="285"/>
    </location>
</feature>
<sequence>MNPYVLIMMLSLMILGTLITLTSSHWLLAWMGLEINTFAIVPIMIQDKHPRAMEATLKYFIVQSTAAITLLFATASNAWLSGQWEIQYMMHPLFLTISIFALTLKLGLAPTHSWFPEVLQGLNFLMGLTLATWQKFAPFALLMQISYTSPLLCTILGLTSILVAGWGGLNQTQLRKIFAYSSIAHLGWAFLVIQYCAPLALMTFFIYTIMAAPIFMSLHHLQTKNMNALLISWSKYPIMYLILPFSLLSMAGLPPLTGFLPKWLVLEELTKQSLMCMAIVTSLSMLLNLYYYLLLSYNMALITPPGNTPATLTHYLLNPQSFFFLTTIMPFSLCLYPILPSLATFFML</sequence>
<dbReference type="PANTHER" id="PTHR46552">
    <property type="entry name" value="NADH-UBIQUINONE OXIDOREDUCTASE CHAIN 2"/>
    <property type="match status" value="1"/>
</dbReference>
<dbReference type="AlphaFoldDB" id="Q9TD58"/>
<evidence type="ECO:0000256" key="3">
    <source>
        <dbReference type="ARBA" id="ARBA00012944"/>
    </source>
</evidence>
<evidence type="ECO:0000256" key="13">
    <source>
        <dbReference type="ARBA" id="ARBA00023075"/>
    </source>
</evidence>
<feature type="transmembrane region" description="Helical" evidence="17">
    <location>
        <begin position="5"/>
        <end position="21"/>
    </location>
</feature>
<keyword evidence="10 17" id="KW-0249">Electron transport</keyword>
<geneLocation type="mitochondrion" evidence="19"/>
<feature type="transmembrane region" description="Helical" evidence="17">
    <location>
        <begin position="199"/>
        <end position="218"/>
    </location>
</feature>
<comment type="similarity">
    <text evidence="2 17">Belongs to the complex I subunit 2 family.</text>
</comment>
<evidence type="ECO:0000256" key="15">
    <source>
        <dbReference type="ARBA" id="ARBA00023136"/>
    </source>
</evidence>
<dbReference type="EC" id="7.1.1.2" evidence="3 17"/>
<keyword evidence="6 17" id="KW-0679">Respiratory chain</keyword>
<evidence type="ECO:0000313" key="19">
    <source>
        <dbReference type="EMBL" id="AAF02922.1"/>
    </source>
</evidence>
<evidence type="ECO:0000256" key="16">
    <source>
        <dbReference type="ARBA" id="ARBA00049551"/>
    </source>
</evidence>
<keyword evidence="11 17" id="KW-1133">Transmembrane helix</keyword>
<keyword evidence="13 17" id="KW-0830">Ubiquinone</keyword>
<comment type="subcellular location">
    <subcellularLocation>
        <location evidence="1 17">Mitochondrion inner membrane</location>
        <topology evidence="1 17">Multi-pass membrane protein</topology>
    </subcellularLocation>
</comment>
<feature type="transmembrane region" description="Helical" evidence="17">
    <location>
        <begin position="145"/>
        <end position="165"/>
    </location>
</feature>
<evidence type="ECO:0000256" key="1">
    <source>
        <dbReference type="ARBA" id="ARBA00004448"/>
    </source>
</evidence>
<dbReference type="InterPro" id="IPR050175">
    <property type="entry name" value="Complex_I_Subunit_2"/>
</dbReference>
<evidence type="ECO:0000256" key="9">
    <source>
        <dbReference type="ARBA" id="ARBA00022967"/>
    </source>
</evidence>
<evidence type="ECO:0000256" key="12">
    <source>
        <dbReference type="ARBA" id="ARBA00023027"/>
    </source>
</evidence>
<keyword evidence="15 17" id="KW-0472">Membrane</keyword>
<evidence type="ECO:0000256" key="6">
    <source>
        <dbReference type="ARBA" id="ARBA00022660"/>
    </source>
</evidence>
<keyword evidence="9 17" id="KW-1278">Translocase</keyword>
<evidence type="ECO:0000256" key="4">
    <source>
        <dbReference type="ARBA" id="ARBA00021008"/>
    </source>
</evidence>
<keyword evidence="12 17" id="KW-0520">NAD</keyword>
<name>Q9TD58_9TELE</name>
<keyword evidence="14 17" id="KW-0496">Mitochondrion</keyword>
<accession>Q9TD58</accession>
<comment type="catalytic activity">
    <reaction evidence="16 17">
        <text>a ubiquinone + NADH + 5 H(+)(in) = a ubiquinol + NAD(+) + 4 H(+)(out)</text>
        <dbReference type="Rhea" id="RHEA:29091"/>
        <dbReference type="Rhea" id="RHEA-COMP:9565"/>
        <dbReference type="Rhea" id="RHEA-COMP:9566"/>
        <dbReference type="ChEBI" id="CHEBI:15378"/>
        <dbReference type="ChEBI" id="CHEBI:16389"/>
        <dbReference type="ChEBI" id="CHEBI:17976"/>
        <dbReference type="ChEBI" id="CHEBI:57540"/>
        <dbReference type="ChEBI" id="CHEBI:57945"/>
        <dbReference type="EC" id="7.1.1.2"/>
    </reaction>
</comment>
<dbReference type="InterPro" id="IPR003917">
    <property type="entry name" value="NADH_UbQ_OxRdtase_chain2"/>
</dbReference>
<feature type="transmembrane region" description="Helical" evidence="17">
    <location>
        <begin position="57"/>
        <end position="80"/>
    </location>
</feature>
<dbReference type="PRINTS" id="PR01436">
    <property type="entry name" value="NADHDHGNASE2"/>
</dbReference>
<evidence type="ECO:0000256" key="14">
    <source>
        <dbReference type="ARBA" id="ARBA00023128"/>
    </source>
</evidence>
<evidence type="ECO:0000256" key="11">
    <source>
        <dbReference type="ARBA" id="ARBA00022989"/>
    </source>
</evidence>
<evidence type="ECO:0000259" key="18">
    <source>
        <dbReference type="Pfam" id="PF00361"/>
    </source>
</evidence>
<feature type="transmembrane region" description="Helical" evidence="17">
    <location>
        <begin position="272"/>
        <end position="293"/>
    </location>
</feature>
<reference evidence="19" key="1">
    <citation type="journal article" date="1999" name="Evolution">
        <title>THE EVOLUTION OF DIAPAUSE IN THE KILLIFISH FAMILY RIVULIDAE (ATHERINOMORPHA, CYPRINODONTIFORMES): A MOLECULAR PHYLOGENETIC AND BIOGEOGRAPHIC PERSPECTIVE.</title>
        <authorList>
            <person name="Hrbek T."/>
            <person name="Larson A."/>
        </authorList>
    </citation>
    <scope>NUCLEOTIDE SEQUENCE</scope>
</reference>
<comment type="function">
    <text evidence="17">Core subunit of the mitochondrial membrane respiratory chain NADH dehydrogenase (Complex I) which catalyzes electron transfer from NADH through the respiratory chain, using ubiquinone as an electron acceptor. Essential for the catalytic activity and assembly of complex I.</text>
</comment>
<keyword evidence="7 17" id="KW-0812">Transmembrane</keyword>
<evidence type="ECO:0000256" key="17">
    <source>
        <dbReference type="RuleBase" id="RU003403"/>
    </source>
</evidence>
<keyword evidence="5" id="KW-0813">Transport</keyword>
<dbReference type="EMBL" id="AF092362">
    <property type="protein sequence ID" value="AAF02922.1"/>
    <property type="molecule type" value="Genomic_DNA"/>
</dbReference>
<evidence type="ECO:0000256" key="10">
    <source>
        <dbReference type="ARBA" id="ARBA00022982"/>
    </source>
</evidence>
<protein>
    <recommendedName>
        <fullName evidence="4 17">NADH-ubiquinone oxidoreductase chain 2</fullName>
        <ecNumber evidence="3 17">7.1.1.2</ecNumber>
    </recommendedName>
</protein>
<evidence type="ECO:0000256" key="2">
    <source>
        <dbReference type="ARBA" id="ARBA00007012"/>
    </source>
</evidence>
<organism evidence="19">
    <name type="scientific">Campellolebias dorsimaculatus</name>
    <dbReference type="NCBI Taxonomy" id="60339"/>
    <lineage>
        <taxon>Eukaryota</taxon>
        <taxon>Metazoa</taxon>
        <taxon>Chordata</taxon>
        <taxon>Craniata</taxon>
        <taxon>Vertebrata</taxon>
        <taxon>Euteleostomi</taxon>
        <taxon>Actinopterygii</taxon>
        <taxon>Neopterygii</taxon>
        <taxon>Teleostei</taxon>
        <taxon>Neoteleostei</taxon>
        <taxon>Acanthomorphata</taxon>
        <taxon>Ovalentaria</taxon>
        <taxon>Atherinomorphae</taxon>
        <taxon>Cyprinodontiformes</taxon>
        <taxon>Rivulidae</taxon>
        <taxon>Campellolebias</taxon>
    </lineage>
</organism>
<feature type="transmembrane region" description="Helical" evidence="17">
    <location>
        <begin position="86"/>
        <end position="107"/>
    </location>
</feature>
<feature type="transmembrane region" description="Helical" evidence="17">
    <location>
        <begin position="238"/>
        <end position="260"/>
    </location>
</feature>
<feature type="transmembrane region" description="Helical" evidence="17">
    <location>
        <begin position="322"/>
        <end position="347"/>
    </location>
</feature>
<evidence type="ECO:0000256" key="8">
    <source>
        <dbReference type="ARBA" id="ARBA00022792"/>
    </source>
</evidence>
<keyword evidence="8 17" id="KW-0999">Mitochondrion inner membrane</keyword>
<proteinExistence type="inferred from homology"/>
<evidence type="ECO:0000256" key="5">
    <source>
        <dbReference type="ARBA" id="ARBA00022448"/>
    </source>
</evidence>
<dbReference type="GO" id="GO:0005743">
    <property type="term" value="C:mitochondrial inner membrane"/>
    <property type="evidence" value="ECO:0007669"/>
    <property type="project" value="UniProtKB-SubCell"/>
</dbReference>
<evidence type="ECO:0000256" key="7">
    <source>
        <dbReference type="ARBA" id="ARBA00022692"/>
    </source>
</evidence>
<dbReference type="Pfam" id="PF00361">
    <property type="entry name" value="Proton_antipo_M"/>
    <property type="match status" value="1"/>
</dbReference>
<dbReference type="GO" id="GO:0008137">
    <property type="term" value="F:NADH dehydrogenase (ubiquinone) activity"/>
    <property type="evidence" value="ECO:0007669"/>
    <property type="project" value="UniProtKB-EC"/>
</dbReference>
<dbReference type="PANTHER" id="PTHR46552:SF1">
    <property type="entry name" value="NADH-UBIQUINONE OXIDOREDUCTASE CHAIN 2"/>
    <property type="match status" value="1"/>
</dbReference>
<dbReference type="GO" id="GO:0006120">
    <property type="term" value="P:mitochondrial electron transport, NADH to ubiquinone"/>
    <property type="evidence" value="ECO:0007669"/>
    <property type="project" value="InterPro"/>
</dbReference>
<dbReference type="InterPro" id="IPR001750">
    <property type="entry name" value="ND/Mrp_TM"/>
</dbReference>